<dbReference type="GO" id="GO:0051087">
    <property type="term" value="F:protein-folding chaperone binding"/>
    <property type="evidence" value="ECO:0007669"/>
    <property type="project" value="InterPro"/>
</dbReference>
<dbReference type="SMART" id="SM00264">
    <property type="entry name" value="BAG"/>
    <property type="match status" value="1"/>
</dbReference>
<evidence type="ECO:0000313" key="5">
    <source>
        <dbReference type="Proteomes" id="UP001202328"/>
    </source>
</evidence>
<dbReference type="InterPro" id="IPR000048">
    <property type="entry name" value="IQ_motif_EF-hand-BS"/>
</dbReference>
<dbReference type="PANTHER" id="PTHR33322:SF4">
    <property type="entry name" value="BAG DOMAIN CONTAINING PROTEIN, EXPRESSED"/>
    <property type="match status" value="1"/>
</dbReference>
<dbReference type="InterPro" id="IPR003103">
    <property type="entry name" value="BAG_domain"/>
</dbReference>
<dbReference type="EMBL" id="JAJJMB010008592">
    <property type="protein sequence ID" value="KAI3922720.1"/>
    <property type="molecule type" value="Genomic_DNA"/>
</dbReference>
<dbReference type="GO" id="GO:0009506">
    <property type="term" value="C:plasmodesma"/>
    <property type="evidence" value="ECO:0007669"/>
    <property type="project" value="TreeGrafter"/>
</dbReference>
<name>A0AAD4SSZ8_9MAGN</name>
<keyword evidence="1" id="KW-0143">Chaperone</keyword>
<dbReference type="GO" id="GO:0006457">
    <property type="term" value="P:protein folding"/>
    <property type="evidence" value="ECO:0007669"/>
    <property type="project" value="TreeGrafter"/>
</dbReference>
<feature type="region of interest" description="Disordered" evidence="2">
    <location>
        <begin position="219"/>
        <end position="252"/>
    </location>
</feature>
<dbReference type="Pfam" id="PF02179">
    <property type="entry name" value="BAG"/>
    <property type="match status" value="1"/>
</dbReference>
<proteinExistence type="predicted"/>
<dbReference type="PROSITE" id="PS50096">
    <property type="entry name" value="IQ"/>
    <property type="match status" value="1"/>
</dbReference>
<dbReference type="PROSITE" id="PS51035">
    <property type="entry name" value="BAG"/>
    <property type="match status" value="1"/>
</dbReference>
<protein>
    <recommendedName>
        <fullName evidence="3">BAG domain-containing protein</fullName>
    </recommendedName>
</protein>
<dbReference type="SUPFAM" id="SSF63491">
    <property type="entry name" value="BAG domain"/>
    <property type="match status" value="1"/>
</dbReference>
<sequence>MENPLYDPFFENCWSPSSRSYTREVPVAPSPLRFTRKSPVNHHDNENRSPSAAPKVVSIPVHFIGLEKKRFNAALKIQKVFRGFLVRKSMKKILVIKREVDEIQRKLSENEMIGLICSNTKERLKMNEMLMRLLLRLDSIRGVDSGVRDARKSVIRKAIMLQDRVDKIAAGELMGDAGNAGVQVSEDAKEGAECEDPNDTSEDMEIDNAVDPCVEEVRNPVQANEGNSMAKSPEKSNMDGEPPEKSNMDGGKLSVEEENLVESIEEGWEEIPGNEEIKETVIEIQQPEMIQEHQKMVKEDDMMAKMIEGNQKLTELVAELCRTNAMQTQMICSLSQRVESLEKAYKKEKLRRKKKKMEKATTNAEN</sequence>
<dbReference type="Proteomes" id="UP001202328">
    <property type="component" value="Unassembled WGS sequence"/>
</dbReference>
<dbReference type="CDD" id="cd23767">
    <property type="entry name" value="IQCD"/>
    <property type="match status" value="1"/>
</dbReference>
<gene>
    <name evidence="4" type="ORF">MKW98_006851</name>
</gene>
<evidence type="ECO:0000259" key="3">
    <source>
        <dbReference type="PROSITE" id="PS51035"/>
    </source>
</evidence>
<evidence type="ECO:0000256" key="2">
    <source>
        <dbReference type="SAM" id="MobiDB-lite"/>
    </source>
</evidence>
<dbReference type="AlphaFoldDB" id="A0AAD4SSZ8"/>
<dbReference type="PANTHER" id="PTHR33322">
    <property type="entry name" value="BAG DOMAIN CONTAINING PROTEIN, EXPRESSED"/>
    <property type="match status" value="1"/>
</dbReference>
<dbReference type="SMART" id="SM00015">
    <property type="entry name" value="IQ"/>
    <property type="match status" value="1"/>
</dbReference>
<feature type="compositionally biased region" description="Acidic residues" evidence="2">
    <location>
        <begin position="193"/>
        <end position="205"/>
    </location>
</feature>
<feature type="region of interest" description="Disordered" evidence="2">
    <location>
        <begin position="180"/>
        <end position="205"/>
    </location>
</feature>
<organism evidence="4 5">
    <name type="scientific">Papaver atlanticum</name>
    <dbReference type="NCBI Taxonomy" id="357466"/>
    <lineage>
        <taxon>Eukaryota</taxon>
        <taxon>Viridiplantae</taxon>
        <taxon>Streptophyta</taxon>
        <taxon>Embryophyta</taxon>
        <taxon>Tracheophyta</taxon>
        <taxon>Spermatophyta</taxon>
        <taxon>Magnoliopsida</taxon>
        <taxon>Ranunculales</taxon>
        <taxon>Papaveraceae</taxon>
        <taxon>Papaveroideae</taxon>
        <taxon>Papaver</taxon>
    </lineage>
</organism>
<keyword evidence="5" id="KW-1185">Reference proteome</keyword>
<feature type="region of interest" description="Disordered" evidence="2">
    <location>
        <begin position="32"/>
        <end position="52"/>
    </location>
</feature>
<reference evidence="4" key="1">
    <citation type="submission" date="2022-04" db="EMBL/GenBank/DDBJ databases">
        <title>A functionally conserved STORR gene fusion in Papaver species that diverged 16.8 million years ago.</title>
        <authorList>
            <person name="Catania T."/>
        </authorList>
    </citation>
    <scope>NUCLEOTIDE SEQUENCE</scope>
    <source>
        <strain evidence="4">S-188037</strain>
    </source>
</reference>
<feature type="domain" description="BAG" evidence="3">
    <location>
        <begin position="92"/>
        <end position="169"/>
    </location>
</feature>
<dbReference type="Pfam" id="PF00612">
    <property type="entry name" value="IQ"/>
    <property type="match status" value="1"/>
</dbReference>
<evidence type="ECO:0000313" key="4">
    <source>
        <dbReference type="EMBL" id="KAI3922720.1"/>
    </source>
</evidence>
<feature type="compositionally biased region" description="Polar residues" evidence="2">
    <location>
        <begin position="221"/>
        <end position="230"/>
    </location>
</feature>
<dbReference type="InterPro" id="IPR036533">
    <property type="entry name" value="BAG_dom_sf"/>
</dbReference>
<comment type="caution">
    <text evidence="4">The sequence shown here is derived from an EMBL/GenBank/DDBJ whole genome shotgun (WGS) entry which is preliminary data.</text>
</comment>
<accession>A0AAD4SSZ8</accession>
<dbReference type="InterPro" id="IPR040400">
    <property type="entry name" value="BAG5/6/7/8"/>
</dbReference>
<evidence type="ECO:0000256" key="1">
    <source>
        <dbReference type="ARBA" id="ARBA00023186"/>
    </source>
</evidence>
<dbReference type="Gene3D" id="1.20.58.120">
    <property type="entry name" value="BAG domain"/>
    <property type="match status" value="1"/>
</dbReference>
<feature type="compositionally biased region" description="Basic and acidic residues" evidence="2">
    <location>
        <begin position="232"/>
        <end position="247"/>
    </location>
</feature>